<gene>
    <name evidence="2" type="ORF">B1A74_00695</name>
</gene>
<dbReference type="SUPFAM" id="SSF52980">
    <property type="entry name" value="Restriction endonuclease-like"/>
    <property type="match status" value="1"/>
</dbReference>
<evidence type="ECO:0000313" key="3">
    <source>
        <dbReference type="Proteomes" id="UP000189177"/>
    </source>
</evidence>
<evidence type="ECO:0000259" key="1">
    <source>
        <dbReference type="SMART" id="SM00891"/>
    </source>
</evidence>
<sequence length="215" mass="23930">MENLHLPIRVDKREKGKIIQRIEELEGVELEFTDLDVGDYVLPNGVVIERKSAADMVLSVVDKSLWENAAKLKANYRQVIYIVEGDLYEPRFYQQALDIHRALAHLTIALGISVLPSPDADNSGMLIYLTGLNAQIEPDPVDREAESDNRRKVAEFILSGLPGVAADEARDLLRHVGSVRDVINADAATLARTDVLDPERAERIESVVTYGSRKS</sequence>
<organism evidence="2 3">
    <name type="scientific">Thioalkalivibrio halophilus</name>
    <dbReference type="NCBI Taxonomy" id="252474"/>
    <lineage>
        <taxon>Bacteria</taxon>
        <taxon>Pseudomonadati</taxon>
        <taxon>Pseudomonadota</taxon>
        <taxon>Gammaproteobacteria</taxon>
        <taxon>Chromatiales</taxon>
        <taxon>Ectothiorhodospiraceae</taxon>
        <taxon>Thioalkalivibrio</taxon>
    </lineage>
</organism>
<dbReference type="Pfam" id="PF02732">
    <property type="entry name" value="ERCC4"/>
    <property type="match status" value="1"/>
</dbReference>
<dbReference type="Proteomes" id="UP000189177">
    <property type="component" value="Unassembled WGS sequence"/>
</dbReference>
<dbReference type="InterPro" id="IPR006166">
    <property type="entry name" value="ERCC4_domain"/>
</dbReference>
<keyword evidence="3" id="KW-1185">Reference proteome</keyword>
<dbReference type="CDD" id="cd22367">
    <property type="entry name" value="XPF_ERCC4_MUS81-like"/>
    <property type="match status" value="1"/>
</dbReference>
<reference evidence="2 3" key="1">
    <citation type="submission" date="2017-02" db="EMBL/GenBank/DDBJ databases">
        <title>Genomic diversity within the haloalkaliphilic genus Thioalkalivibrio.</title>
        <authorList>
            <person name="Ahn A.-C."/>
            <person name="Meier-Kolthoff J."/>
            <person name="Overmars L."/>
            <person name="Richter M."/>
            <person name="Woyke T."/>
            <person name="Sorokin D.Y."/>
            <person name="Muyzer G."/>
        </authorList>
    </citation>
    <scope>NUCLEOTIDE SEQUENCE [LARGE SCALE GENOMIC DNA]</scope>
    <source>
        <strain evidence="2 3">HL17</strain>
    </source>
</reference>
<dbReference type="STRING" id="252474.B1A74_00695"/>
<feature type="domain" description="ERCC4" evidence="1">
    <location>
        <begin position="7"/>
        <end position="87"/>
    </location>
</feature>
<protein>
    <recommendedName>
        <fullName evidence="1">ERCC4 domain-containing protein</fullName>
    </recommendedName>
</protein>
<dbReference type="SUPFAM" id="SSF47781">
    <property type="entry name" value="RuvA domain 2-like"/>
    <property type="match status" value="1"/>
</dbReference>
<comment type="caution">
    <text evidence="2">The sequence shown here is derived from an EMBL/GenBank/DDBJ whole genome shotgun (WGS) entry which is preliminary data.</text>
</comment>
<dbReference type="GO" id="GO:0006259">
    <property type="term" value="P:DNA metabolic process"/>
    <property type="evidence" value="ECO:0007669"/>
    <property type="project" value="UniProtKB-ARBA"/>
</dbReference>
<dbReference type="Gene3D" id="1.10.150.20">
    <property type="entry name" value="5' to 3' exonuclease, C-terminal subdomain"/>
    <property type="match status" value="1"/>
</dbReference>
<dbReference type="GO" id="GO:0003677">
    <property type="term" value="F:DNA binding"/>
    <property type="evidence" value="ECO:0007669"/>
    <property type="project" value="InterPro"/>
</dbReference>
<dbReference type="InterPro" id="IPR011335">
    <property type="entry name" value="Restrct_endonuc-II-like"/>
</dbReference>
<evidence type="ECO:0000313" key="2">
    <source>
        <dbReference type="EMBL" id="OOC11516.1"/>
    </source>
</evidence>
<dbReference type="SMART" id="SM00891">
    <property type="entry name" value="ERCC4"/>
    <property type="match status" value="1"/>
</dbReference>
<dbReference type="EMBL" id="MUZR01000002">
    <property type="protein sequence ID" value="OOC11516.1"/>
    <property type="molecule type" value="Genomic_DNA"/>
</dbReference>
<dbReference type="GO" id="GO:0004518">
    <property type="term" value="F:nuclease activity"/>
    <property type="evidence" value="ECO:0007669"/>
    <property type="project" value="InterPro"/>
</dbReference>
<dbReference type="AlphaFoldDB" id="A0A1V3A2G0"/>
<dbReference type="Gene3D" id="3.40.50.10130">
    <property type="match status" value="1"/>
</dbReference>
<dbReference type="RefSeq" id="WP_018870950.1">
    <property type="nucleotide sequence ID" value="NZ_MUZR01000002.1"/>
</dbReference>
<dbReference type="OrthoDB" id="8558869at2"/>
<accession>A0A1V3A2G0</accession>
<proteinExistence type="predicted"/>
<name>A0A1V3A2G0_9GAMM</name>
<dbReference type="InterPro" id="IPR010994">
    <property type="entry name" value="RuvA_2-like"/>
</dbReference>